<comment type="caution">
    <text evidence="14">The sequence shown here is derived from an EMBL/GenBank/DDBJ whole genome shotgun (WGS) entry which is preliminary data.</text>
</comment>
<dbReference type="Gene3D" id="3.30.40.10">
    <property type="entry name" value="Zinc/RING finger domain, C3HC4 (zinc finger)"/>
    <property type="match status" value="1"/>
</dbReference>
<comment type="similarity">
    <text evidence="1">Belongs to the V-ATPase E subunit family.</text>
</comment>
<feature type="region of interest" description="Disordered" evidence="11">
    <location>
        <begin position="354"/>
        <end position="381"/>
    </location>
</feature>
<dbReference type="PROSITE" id="PS01359">
    <property type="entry name" value="ZF_PHD_1"/>
    <property type="match status" value="1"/>
</dbReference>
<dbReference type="Pfam" id="PF00628">
    <property type="entry name" value="PHD"/>
    <property type="match status" value="1"/>
</dbReference>
<keyword evidence="3" id="KW-0813">Transport</keyword>
<evidence type="ECO:0000259" key="12">
    <source>
        <dbReference type="PROSITE" id="PS50016"/>
    </source>
</evidence>
<keyword evidence="9" id="KW-0010">Activator</keyword>
<feature type="compositionally biased region" description="Polar residues" evidence="11">
    <location>
        <begin position="544"/>
        <end position="554"/>
    </location>
</feature>
<feature type="compositionally biased region" description="Basic and acidic residues" evidence="11">
    <location>
        <begin position="259"/>
        <end position="268"/>
    </location>
</feature>
<dbReference type="SUPFAM" id="SSF46785">
    <property type="entry name" value="Winged helix' DNA-binding domain"/>
    <property type="match status" value="1"/>
</dbReference>
<evidence type="ECO:0000256" key="11">
    <source>
        <dbReference type="SAM" id="MobiDB-lite"/>
    </source>
</evidence>
<evidence type="ECO:0000256" key="3">
    <source>
        <dbReference type="ARBA" id="ARBA00022448"/>
    </source>
</evidence>
<dbReference type="EMBL" id="CAJVPK010001044">
    <property type="protein sequence ID" value="CAG8567422.1"/>
    <property type="molecule type" value="Genomic_DNA"/>
</dbReference>
<protein>
    <recommendedName>
        <fullName evidence="2">Histone H1</fullName>
    </recommendedName>
</protein>
<evidence type="ECO:0000256" key="6">
    <source>
        <dbReference type="ARBA" id="ARBA00022771"/>
    </source>
</evidence>
<dbReference type="InterPro" id="IPR011011">
    <property type="entry name" value="Znf_FYVE_PHD"/>
</dbReference>
<dbReference type="InterPro" id="IPR001965">
    <property type="entry name" value="Znf_PHD"/>
</dbReference>
<accession>A0A9N9BK87</accession>
<organism evidence="14 15">
    <name type="scientific">Diversispora eburnea</name>
    <dbReference type="NCBI Taxonomy" id="1213867"/>
    <lineage>
        <taxon>Eukaryota</taxon>
        <taxon>Fungi</taxon>
        <taxon>Fungi incertae sedis</taxon>
        <taxon>Mucoromycota</taxon>
        <taxon>Glomeromycotina</taxon>
        <taxon>Glomeromycetes</taxon>
        <taxon>Diversisporales</taxon>
        <taxon>Diversisporaceae</taxon>
        <taxon>Diversispora</taxon>
    </lineage>
</organism>
<dbReference type="Gene3D" id="3.30.2320.30">
    <property type="entry name" value="ATP synthase, E subunit, C-terminal"/>
    <property type="match status" value="1"/>
</dbReference>
<feature type="domain" description="H15" evidence="13">
    <location>
        <begin position="389"/>
        <end position="457"/>
    </location>
</feature>
<reference evidence="14" key="1">
    <citation type="submission" date="2021-06" db="EMBL/GenBank/DDBJ databases">
        <authorList>
            <person name="Kallberg Y."/>
            <person name="Tangrot J."/>
            <person name="Rosling A."/>
        </authorList>
    </citation>
    <scope>NUCLEOTIDE SEQUENCE</scope>
    <source>
        <strain evidence="14">AZ414A</strain>
    </source>
</reference>
<feature type="compositionally biased region" description="Low complexity" evidence="11">
    <location>
        <begin position="530"/>
        <end position="543"/>
    </location>
</feature>
<dbReference type="InterPro" id="IPR019787">
    <property type="entry name" value="Znf_PHD-finger"/>
</dbReference>
<dbReference type="GO" id="GO:0046961">
    <property type="term" value="F:proton-transporting ATPase activity, rotational mechanism"/>
    <property type="evidence" value="ECO:0007669"/>
    <property type="project" value="InterPro"/>
</dbReference>
<dbReference type="PANTHER" id="PTHR45715">
    <property type="entry name" value="ATPASE H+-TRANSPORTING V1 SUBUNIT E1A-RELATED"/>
    <property type="match status" value="1"/>
</dbReference>
<evidence type="ECO:0000256" key="10">
    <source>
        <dbReference type="PROSITE-ProRule" id="PRU00146"/>
    </source>
</evidence>
<dbReference type="SUPFAM" id="SSF160527">
    <property type="entry name" value="V-type ATPase subunit E-like"/>
    <property type="match status" value="1"/>
</dbReference>
<gene>
    <name evidence="14" type="ORF">DEBURN_LOCUS7901</name>
</gene>
<dbReference type="Pfam" id="PF00538">
    <property type="entry name" value="Linker_histone"/>
    <property type="match status" value="1"/>
</dbReference>
<evidence type="ECO:0000256" key="4">
    <source>
        <dbReference type="ARBA" id="ARBA00022553"/>
    </source>
</evidence>
<dbReference type="InterPro" id="IPR036388">
    <property type="entry name" value="WH-like_DNA-bd_sf"/>
</dbReference>
<dbReference type="Gene3D" id="6.10.250.1620">
    <property type="match status" value="1"/>
</dbReference>
<proteinExistence type="inferred from homology"/>
<dbReference type="AlphaFoldDB" id="A0A9N9BK87"/>
<dbReference type="GO" id="GO:0006334">
    <property type="term" value="P:nucleosome assembly"/>
    <property type="evidence" value="ECO:0007669"/>
    <property type="project" value="InterPro"/>
</dbReference>
<dbReference type="InterPro" id="IPR002842">
    <property type="entry name" value="ATPase_V1_Esu"/>
</dbReference>
<evidence type="ECO:0000313" key="14">
    <source>
        <dbReference type="EMBL" id="CAG8567422.1"/>
    </source>
</evidence>
<evidence type="ECO:0000256" key="7">
    <source>
        <dbReference type="ARBA" id="ARBA00022833"/>
    </source>
</evidence>
<dbReference type="GO" id="GO:0033178">
    <property type="term" value="C:proton-transporting two-sector ATPase complex, catalytic domain"/>
    <property type="evidence" value="ECO:0007669"/>
    <property type="project" value="InterPro"/>
</dbReference>
<feature type="domain" description="PHD-type" evidence="12">
    <location>
        <begin position="194"/>
        <end position="250"/>
    </location>
</feature>
<keyword evidence="6 10" id="KW-0863">Zinc-finger</keyword>
<dbReference type="GO" id="GO:0000786">
    <property type="term" value="C:nucleosome"/>
    <property type="evidence" value="ECO:0007669"/>
    <property type="project" value="InterPro"/>
</dbReference>
<dbReference type="Gene3D" id="1.10.10.10">
    <property type="entry name" value="Winged helix-like DNA-binding domain superfamily/Winged helix DNA-binding domain"/>
    <property type="match status" value="1"/>
</dbReference>
<keyword evidence="7" id="KW-0862">Zinc</keyword>
<feature type="region of interest" description="Disordered" evidence="11">
    <location>
        <begin position="254"/>
        <end position="280"/>
    </location>
</feature>
<evidence type="ECO:0000259" key="13">
    <source>
        <dbReference type="PROSITE" id="PS51504"/>
    </source>
</evidence>
<evidence type="ECO:0000256" key="5">
    <source>
        <dbReference type="ARBA" id="ARBA00022723"/>
    </source>
</evidence>
<dbReference type="GO" id="GO:0008270">
    <property type="term" value="F:zinc ion binding"/>
    <property type="evidence" value="ECO:0007669"/>
    <property type="project" value="UniProtKB-KW"/>
</dbReference>
<evidence type="ECO:0000256" key="9">
    <source>
        <dbReference type="ARBA" id="ARBA00023159"/>
    </source>
</evidence>
<dbReference type="GO" id="GO:0003677">
    <property type="term" value="F:DNA binding"/>
    <property type="evidence" value="ECO:0007669"/>
    <property type="project" value="InterPro"/>
</dbReference>
<dbReference type="PROSITE" id="PS51504">
    <property type="entry name" value="H15"/>
    <property type="match status" value="1"/>
</dbReference>
<dbReference type="InterPro" id="IPR005818">
    <property type="entry name" value="Histone_H1/H5_H15"/>
</dbReference>
<name>A0A9N9BK87_9GLOM</name>
<dbReference type="CDD" id="cd15502">
    <property type="entry name" value="PHD_Phf1p_Phf2p_like"/>
    <property type="match status" value="1"/>
</dbReference>
<feature type="region of interest" description="Disordered" evidence="11">
    <location>
        <begin position="469"/>
        <end position="497"/>
    </location>
</feature>
<dbReference type="Proteomes" id="UP000789706">
    <property type="component" value="Unassembled WGS sequence"/>
</dbReference>
<dbReference type="Pfam" id="PF01991">
    <property type="entry name" value="vATP-synt_E"/>
    <property type="match status" value="1"/>
</dbReference>
<keyword evidence="8" id="KW-0406">Ion transport</keyword>
<keyword evidence="4" id="KW-0597">Phosphoprotein</keyword>
<evidence type="ECO:0000256" key="1">
    <source>
        <dbReference type="ARBA" id="ARBA00005901"/>
    </source>
</evidence>
<sequence length="858" mass="96788">MLTQPNKIVPNTILMNGSTLYEQEVNYKQEEWGDEDGEFELEEEEIQTEISENGTVHISSVQNTNVIEHTKQNEVVNQNLLSPQNSNSKKITYVSSTQIMSLQSPLSNNLHTTKYGRKVHKPVIFTPESKRLSQENKKAMPIKSIAKRQRNLQETSTLTPQNSLTINTLSNALSEGETKVTIDAKDSQRSVSDDIVCTVCHDGRSPKNNRIVLCDNCDIPFHQQCHNPYIEDRVVEIPTAEWLCSKCEEIQRGRKRRKVENGDTESRNETSSATSNNVNDIPCDISGSGLTETQKIAYLSSLPQRVLIDLILIAEKLHPDLPLYPADVREKIRSSSSTPNDNLLNVNNQMLSTTLPPNQSFTPQDSNTQMTQNNQTDPSRAHLPVVGVDLPSYEEMIVQALESIADPAGSAPRSIFDWMKSTYPLHKKFRASASQALQKAVKKGRVFRIGTVYKLNPNYKPVKRIRRYFKKPQSPKEDQSNKVDVGQDDQDNQDNQESQHDIYEIVSRLDDFDNFGSVQRVNIDDHPNLSSSAESTSVSHAVSNGHTEVTSPEETLQMDDKSNKVVSSMINESSNVMDTIMQNQSILPPVRGHGGPSTLLPPPVQPTLPSLSSVAPYFNPGYNGNKSYPSYQYTQSSNTYNASLPVISPLSRDDENIQNRDVSPTLSEEDVINEMNKMVAFIKQEAMEKAVEIKSKAEEEFNIEKAKLVRQETINIETAFQRKIKQVEVQKKMYNNFLQARQELLEELFNEARTRLKKISQYSDLLKDLILQGLFQLLDENVTIFVRRCDLNVAKEAIDSAQKEFAKSTGLSVKIDIEDENFLPDDSAGGVILTSHFGRIRIDNTLEERLRLAQEEVK</sequence>
<keyword evidence="15" id="KW-1185">Reference proteome</keyword>
<feature type="region of interest" description="Disordered" evidence="11">
    <location>
        <begin position="523"/>
        <end position="560"/>
    </location>
</feature>
<evidence type="ECO:0000313" key="15">
    <source>
        <dbReference type="Proteomes" id="UP000789706"/>
    </source>
</evidence>
<dbReference type="InterPro" id="IPR038495">
    <property type="entry name" value="ATPase_E_C"/>
</dbReference>
<dbReference type="OrthoDB" id="5863171at2759"/>
<dbReference type="InterPro" id="IPR036390">
    <property type="entry name" value="WH_DNA-bd_sf"/>
</dbReference>
<dbReference type="PROSITE" id="PS50016">
    <property type="entry name" value="ZF_PHD_2"/>
    <property type="match status" value="1"/>
</dbReference>
<dbReference type="InterPro" id="IPR019786">
    <property type="entry name" value="Zinc_finger_PHD-type_CS"/>
</dbReference>
<feature type="compositionally biased region" description="Polar residues" evidence="11">
    <location>
        <begin position="269"/>
        <end position="279"/>
    </location>
</feature>
<evidence type="ECO:0000256" key="8">
    <source>
        <dbReference type="ARBA" id="ARBA00023065"/>
    </source>
</evidence>
<dbReference type="InterPro" id="IPR013083">
    <property type="entry name" value="Znf_RING/FYVE/PHD"/>
</dbReference>
<evidence type="ECO:0000256" key="2">
    <source>
        <dbReference type="ARBA" id="ARBA00020833"/>
    </source>
</evidence>
<dbReference type="SMART" id="SM00249">
    <property type="entry name" value="PHD"/>
    <property type="match status" value="1"/>
</dbReference>
<feature type="compositionally biased region" description="Polar residues" evidence="11">
    <location>
        <begin position="354"/>
        <end position="378"/>
    </location>
</feature>
<dbReference type="SMART" id="SM00526">
    <property type="entry name" value="H15"/>
    <property type="match status" value="1"/>
</dbReference>
<keyword evidence="5" id="KW-0479">Metal-binding</keyword>
<dbReference type="SUPFAM" id="SSF57903">
    <property type="entry name" value="FYVE/PHD zinc finger"/>
    <property type="match status" value="1"/>
</dbReference>